<evidence type="ECO:0000259" key="3">
    <source>
        <dbReference type="SMART" id="SM00903"/>
    </source>
</evidence>
<comment type="caution">
    <text evidence="4">The sequence shown here is derived from an EMBL/GenBank/DDBJ whole genome shotgun (WGS) entry which is preliminary data.</text>
</comment>
<keyword evidence="2" id="KW-0560">Oxidoreductase</keyword>
<dbReference type="OrthoDB" id="9794638at2"/>
<dbReference type="SMART" id="SM00903">
    <property type="entry name" value="Flavin_Reduct"/>
    <property type="match status" value="1"/>
</dbReference>
<organism evidence="4 5">
    <name type="scientific">Dictyobacter aurantiacus</name>
    <dbReference type="NCBI Taxonomy" id="1936993"/>
    <lineage>
        <taxon>Bacteria</taxon>
        <taxon>Bacillati</taxon>
        <taxon>Chloroflexota</taxon>
        <taxon>Ktedonobacteria</taxon>
        <taxon>Ktedonobacterales</taxon>
        <taxon>Dictyobacteraceae</taxon>
        <taxon>Dictyobacter</taxon>
    </lineage>
</organism>
<sequence>MDPAVKKQALRTFTYGLYVIMSKEGEVVNAFTANWLTQVSFEPPLIAVSIENDAKSLSMIQHSQTFTINVLKTGQRELAGQLGRPYLKNPDKLAGIAYTMQQDAYPVLNDALAWTACKVQNSVPAGDSTVVIAEVVEAGVQSEGASLTMNEAGFRHAG</sequence>
<name>A0A401Z7U7_9CHLR</name>
<dbReference type="EMBL" id="BIFQ01000001">
    <property type="protein sequence ID" value="GCE02937.1"/>
    <property type="molecule type" value="Genomic_DNA"/>
</dbReference>
<dbReference type="SUPFAM" id="SSF50475">
    <property type="entry name" value="FMN-binding split barrel"/>
    <property type="match status" value="1"/>
</dbReference>
<dbReference type="InterPro" id="IPR002563">
    <property type="entry name" value="Flavin_Rdtase-like_dom"/>
</dbReference>
<reference evidence="5" key="1">
    <citation type="submission" date="2018-12" db="EMBL/GenBank/DDBJ databases">
        <title>Tengunoibacter tsumagoiensis gen. nov., sp. nov., Dictyobacter kobayashii sp. nov., D. alpinus sp. nov., and D. joshuensis sp. nov. and description of Dictyobacteraceae fam. nov. within the order Ktedonobacterales isolated from Tengu-no-mugimeshi.</title>
        <authorList>
            <person name="Wang C.M."/>
            <person name="Zheng Y."/>
            <person name="Sakai Y."/>
            <person name="Toyoda A."/>
            <person name="Minakuchi Y."/>
            <person name="Abe K."/>
            <person name="Yokota A."/>
            <person name="Yabe S."/>
        </authorList>
    </citation>
    <scope>NUCLEOTIDE SEQUENCE [LARGE SCALE GENOMIC DNA]</scope>
    <source>
        <strain evidence="5">S-27</strain>
    </source>
</reference>
<dbReference type="Pfam" id="PF01613">
    <property type="entry name" value="Flavin_Reduct"/>
    <property type="match status" value="1"/>
</dbReference>
<keyword evidence="5" id="KW-1185">Reference proteome</keyword>
<proteinExistence type="inferred from homology"/>
<evidence type="ECO:0000313" key="5">
    <source>
        <dbReference type="Proteomes" id="UP000287224"/>
    </source>
</evidence>
<dbReference type="InterPro" id="IPR012349">
    <property type="entry name" value="Split_barrel_FMN-bd"/>
</dbReference>
<dbReference type="PANTHER" id="PTHR30466:SF11">
    <property type="entry name" value="FLAVIN-DEPENDENT MONOOXYGENASE, REDUCTASE SUBUNIT HSAB"/>
    <property type="match status" value="1"/>
</dbReference>
<evidence type="ECO:0000256" key="2">
    <source>
        <dbReference type="ARBA" id="ARBA00023002"/>
    </source>
</evidence>
<accession>A0A401Z7U7</accession>
<dbReference type="Gene3D" id="2.30.110.10">
    <property type="entry name" value="Electron Transport, Fmn-binding Protein, Chain A"/>
    <property type="match status" value="1"/>
</dbReference>
<dbReference type="GO" id="GO:0010181">
    <property type="term" value="F:FMN binding"/>
    <property type="evidence" value="ECO:0007669"/>
    <property type="project" value="InterPro"/>
</dbReference>
<dbReference type="PANTHER" id="PTHR30466">
    <property type="entry name" value="FLAVIN REDUCTASE"/>
    <property type="match status" value="1"/>
</dbReference>
<gene>
    <name evidence="4" type="ORF">KDAU_02660</name>
</gene>
<evidence type="ECO:0000256" key="1">
    <source>
        <dbReference type="ARBA" id="ARBA00008898"/>
    </source>
</evidence>
<dbReference type="GO" id="GO:0042602">
    <property type="term" value="F:riboflavin reductase (NADPH) activity"/>
    <property type="evidence" value="ECO:0007669"/>
    <property type="project" value="TreeGrafter"/>
</dbReference>
<dbReference type="AlphaFoldDB" id="A0A401Z7U7"/>
<feature type="domain" description="Flavin reductase like" evidence="3">
    <location>
        <begin position="10"/>
        <end position="156"/>
    </location>
</feature>
<dbReference type="InterPro" id="IPR050268">
    <property type="entry name" value="NADH-dep_flavin_reductase"/>
</dbReference>
<dbReference type="Proteomes" id="UP000287224">
    <property type="component" value="Unassembled WGS sequence"/>
</dbReference>
<evidence type="ECO:0000313" key="4">
    <source>
        <dbReference type="EMBL" id="GCE02937.1"/>
    </source>
</evidence>
<comment type="similarity">
    <text evidence="1">Belongs to the non-flavoprotein flavin reductase family.</text>
</comment>
<protein>
    <submittedName>
        <fullName evidence="4">Flavin reductase</fullName>
    </submittedName>
</protein>